<evidence type="ECO:0000256" key="3">
    <source>
        <dbReference type="ARBA" id="ARBA00022723"/>
    </source>
</evidence>
<dbReference type="SUPFAM" id="SSF81653">
    <property type="entry name" value="Calcium ATPase, transduction domain A"/>
    <property type="match status" value="1"/>
</dbReference>
<comment type="subcellular location">
    <subcellularLocation>
        <location evidence="1">Cell membrane</location>
        <topology evidence="1">Multi-pass membrane protein</topology>
    </subcellularLocation>
</comment>
<dbReference type="PANTHER" id="PTHR43520:SF8">
    <property type="entry name" value="P-TYPE CU(+) TRANSPORTER"/>
    <property type="match status" value="1"/>
</dbReference>
<dbReference type="EMBL" id="JAGINY010000001">
    <property type="protein sequence ID" value="MBP2333643.1"/>
    <property type="molecule type" value="Genomic_DNA"/>
</dbReference>
<feature type="transmembrane region" description="Helical" evidence="8">
    <location>
        <begin position="527"/>
        <end position="546"/>
    </location>
</feature>
<dbReference type="NCBIfam" id="TIGR01494">
    <property type="entry name" value="ATPase_P-type"/>
    <property type="match status" value="2"/>
</dbReference>
<dbReference type="Gene3D" id="3.40.50.1000">
    <property type="entry name" value="HAD superfamily/HAD-like"/>
    <property type="match status" value="1"/>
</dbReference>
<keyword evidence="5 8" id="KW-1133">Transmembrane helix</keyword>
<feature type="transmembrane region" description="Helical" evidence="8">
    <location>
        <begin position="235"/>
        <end position="253"/>
    </location>
</feature>
<dbReference type="RefSeq" id="WP_083291323.1">
    <property type="nucleotide sequence ID" value="NZ_CP047357.1"/>
</dbReference>
<dbReference type="InterPro" id="IPR008250">
    <property type="entry name" value="ATPase_P-typ_transduc_dom_A_sf"/>
</dbReference>
<reference evidence="10 11" key="1">
    <citation type="submission" date="2021-03" db="EMBL/GenBank/DDBJ databases">
        <title>Sequencing the genomes of 1000 actinobacteria strains.</title>
        <authorList>
            <person name="Klenk H.-P."/>
        </authorList>
    </citation>
    <scope>NUCLEOTIDE SEQUENCE [LARGE SCALE GENOMIC DNA]</scope>
    <source>
        <strain evidence="10 11">DSM 44506</strain>
    </source>
</reference>
<sequence>MSPSSRPPNCTAAPSEPGEGAPDPKDGATPTSAGPAGAGHRGRSATADASVHDAEHVKARELRETDERVNRAIDEAKEAAAWLRSSRRHDDDESLHQRLARRTGTGLTSYGLVLEGLESALAADEAEKILDAFPDVTATVVYSPGRAWITAPDDLPPDTLIAALEEHGIVAYLTRNSLRRRATRLDAAPRRRPAVPAAAQQMAEARIRRREEALLAEGSNEVLFTARALVTRTRFIVSLLLSIPVLVLSLHVPWQFDGWQWWAAALTTVVALWGGWPFHRAMLASMRRRMSALDGASAVAILAAWAWSIGEIVFGEAGRIGFTTSPTWFAFNYDRNAPAELFLDVACGVTVLLLAGRLATRYNRVRTGAAMSVLRIPADRQVTVVRKTGKAAKPEHRRVPVAELNIGEDVVVPPGQIIPVDGSVVGGASRVDSRAVGGGAEPTEVKVNSRVWAGSMNLDQKLKVRVSRTGSKTRAAAIQRWIQTAIREEDVAHQTAVRSASVLVPWTMTLAVSAFGIWWLVSGGPGGAFAVALAILIGIAPVALAMSTSTALRIGILSAAERGLLIRNADAFRSLAVADSVMFNRVGTLTEGEMHVLQVQAAQGENPELILRVAGALMMESDHPVSAAIVRACRVSRDSGTGGGDVPHWIEVHHVEIDADGAFIGQAELPVANSDGEVEMRFVEASLWRPRDMSALDERMAVAAMGGGTPLVISWRGKIRGVITVGEDIKPDAVEAIDELEDMGVDTIMITRDPYPVARRFADRLGISRVYAGIVPGRKAAAVRGVHAGGETVVMVGGSDVAECLRVADVGVLMEADAGVDDLEIEESDVVSLRSRVGSIPEAISLARDVTRTMSGNITFAWGYNIAVLVLSVAGVLHPLTASVLMVLVGLWIEWRSRRLNRIMGRGGKRPALSRRMVSRAMGRS</sequence>
<feature type="transmembrane region" description="Helical" evidence="8">
    <location>
        <begin position="341"/>
        <end position="359"/>
    </location>
</feature>
<evidence type="ECO:0000256" key="4">
    <source>
        <dbReference type="ARBA" id="ARBA00022967"/>
    </source>
</evidence>
<feature type="transmembrane region" description="Helical" evidence="8">
    <location>
        <begin position="502"/>
        <end position="521"/>
    </location>
</feature>
<evidence type="ECO:0000256" key="8">
    <source>
        <dbReference type="SAM" id="Phobius"/>
    </source>
</evidence>
<dbReference type="Pfam" id="PF00702">
    <property type="entry name" value="Hydrolase"/>
    <property type="match status" value="1"/>
</dbReference>
<gene>
    <name evidence="10" type="ORF">JOF33_002342</name>
</gene>
<dbReference type="Proteomes" id="UP001519305">
    <property type="component" value="Unassembled WGS sequence"/>
</dbReference>
<evidence type="ECO:0000313" key="11">
    <source>
        <dbReference type="Proteomes" id="UP001519305"/>
    </source>
</evidence>
<feature type="compositionally biased region" description="Basic and acidic residues" evidence="7">
    <location>
        <begin position="50"/>
        <end position="63"/>
    </location>
</feature>
<dbReference type="InterPro" id="IPR036412">
    <property type="entry name" value="HAD-like_sf"/>
</dbReference>
<comment type="caution">
    <text evidence="10">The sequence shown here is derived from an EMBL/GenBank/DDBJ whole genome shotgun (WGS) entry which is preliminary data.</text>
</comment>
<evidence type="ECO:0000256" key="5">
    <source>
        <dbReference type="ARBA" id="ARBA00022989"/>
    </source>
</evidence>
<accession>A0ABS4UAU6</accession>
<dbReference type="Gene3D" id="3.40.1110.10">
    <property type="entry name" value="Calcium-transporting ATPase, cytoplasmic domain N"/>
    <property type="match status" value="1"/>
</dbReference>
<dbReference type="Pfam" id="PF00122">
    <property type="entry name" value="E1-E2_ATPase"/>
    <property type="match status" value="1"/>
</dbReference>
<keyword evidence="2 8" id="KW-0812">Transmembrane</keyword>
<proteinExistence type="predicted"/>
<evidence type="ECO:0000256" key="2">
    <source>
        <dbReference type="ARBA" id="ARBA00022692"/>
    </source>
</evidence>
<keyword evidence="4" id="KW-1278">Translocase</keyword>
<dbReference type="InterPro" id="IPR023299">
    <property type="entry name" value="ATPase_P-typ_cyto_dom_N"/>
</dbReference>
<dbReference type="InterPro" id="IPR059000">
    <property type="entry name" value="ATPase_P-type_domA"/>
</dbReference>
<protein>
    <submittedName>
        <fullName evidence="10">Cu+-exporting ATPase</fullName>
    </submittedName>
</protein>
<dbReference type="InterPro" id="IPR001757">
    <property type="entry name" value="P_typ_ATPase"/>
</dbReference>
<feature type="transmembrane region" description="Helical" evidence="8">
    <location>
        <begin position="259"/>
        <end position="278"/>
    </location>
</feature>
<evidence type="ECO:0000259" key="9">
    <source>
        <dbReference type="Pfam" id="PF00122"/>
    </source>
</evidence>
<name>A0ABS4UAU6_9CORY</name>
<dbReference type="PANTHER" id="PTHR43520">
    <property type="entry name" value="ATP7, ISOFORM B"/>
    <property type="match status" value="1"/>
</dbReference>
<evidence type="ECO:0000256" key="6">
    <source>
        <dbReference type="ARBA" id="ARBA00023136"/>
    </source>
</evidence>
<evidence type="ECO:0000256" key="1">
    <source>
        <dbReference type="ARBA" id="ARBA00004651"/>
    </source>
</evidence>
<keyword evidence="6 8" id="KW-0472">Membrane</keyword>
<evidence type="ECO:0000256" key="7">
    <source>
        <dbReference type="SAM" id="MobiDB-lite"/>
    </source>
</evidence>
<feature type="region of interest" description="Disordered" evidence="7">
    <location>
        <begin position="1"/>
        <end position="63"/>
    </location>
</feature>
<organism evidence="10 11">
    <name type="scientific">Corynebacterium freneyi</name>
    <dbReference type="NCBI Taxonomy" id="134034"/>
    <lineage>
        <taxon>Bacteria</taxon>
        <taxon>Bacillati</taxon>
        <taxon>Actinomycetota</taxon>
        <taxon>Actinomycetes</taxon>
        <taxon>Mycobacteriales</taxon>
        <taxon>Corynebacteriaceae</taxon>
        <taxon>Corynebacterium</taxon>
    </lineage>
</organism>
<dbReference type="Gene3D" id="2.70.150.10">
    <property type="entry name" value="Calcium-transporting ATPase, cytoplasmic transduction domain A"/>
    <property type="match status" value="1"/>
</dbReference>
<evidence type="ECO:0000313" key="10">
    <source>
        <dbReference type="EMBL" id="MBP2333643.1"/>
    </source>
</evidence>
<feature type="domain" description="P-type ATPase A" evidence="9">
    <location>
        <begin position="381"/>
        <end position="481"/>
    </location>
</feature>
<dbReference type="SUPFAM" id="SSF81660">
    <property type="entry name" value="Metal cation-transporting ATPase, ATP-binding domain N"/>
    <property type="match status" value="1"/>
</dbReference>
<keyword evidence="3" id="KW-0479">Metal-binding</keyword>
<dbReference type="SUPFAM" id="SSF56784">
    <property type="entry name" value="HAD-like"/>
    <property type="match status" value="1"/>
</dbReference>
<keyword evidence="11" id="KW-1185">Reference proteome</keyword>
<feature type="transmembrane region" description="Helical" evidence="8">
    <location>
        <begin position="862"/>
        <end position="893"/>
    </location>
</feature>
<dbReference type="InterPro" id="IPR023214">
    <property type="entry name" value="HAD_sf"/>
</dbReference>